<evidence type="ECO:0000313" key="1">
    <source>
        <dbReference type="EMBL" id="MBO3740413.1"/>
    </source>
</evidence>
<evidence type="ECO:0008006" key="3">
    <source>
        <dbReference type="Google" id="ProtNLM"/>
    </source>
</evidence>
<keyword evidence="2" id="KW-1185">Reference proteome</keyword>
<comment type="caution">
    <text evidence="1">The sequence shown here is derived from an EMBL/GenBank/DDBJ whole genome shotgun (WGS) entry which is preliminary data.</text>
</comment>
<protein>
    <recommendedName>
        <fullName evidence="3">PQQ-like domain-containing protein</fullName>
    </recommendedName>
</protein>
<sequence length="305" mass="33384">MRPRLIAETTGHPGEFWPIATGGWMTTHYNADHLWVLDRRLNVTATYPIDDGFPHTDGRHLALIGDDEITATDLRGRTIWRRSVPGVRACVFSGDLLWTIAGDLTTAMHRTTGEPVGETRLGPDNAVVELITAFADDRAVVQLRHADGSGLRDWLLTADRTGVRATELPSRFLDSHSDGSRYLAAAAGRLTMRDVTTGAVTATRSDEEIGGPDAILSRDAVNVSGNLVVAGIEDHSAWWWRHVLLCADTLQPRSVLDYSRPGEPYQIVRSAEPGTWLTSTDDGVHLWGLDGPLDTDPLPGQLALW</sequence>
<dbReference type="EMBL" id="JAGFNS010000015">
    <property type="protein sequence ID" value="MBO3740413.1"/>
    <property type="molecule type" value="Genomic_DNA"/>
</dbReference>
<gene>
    <name evidence="1" type="ORF">J5X75_23180</name>
</gene>
<dbReference type="SUPFAM" id="SSF50998">
    <property type="entry name" value="Quinoprotein alcohol dehydrogenase-like"/>
    <property type="match status" value="1"/>
</dbReference>
<name>A0ABS3UNR4_9ACTN</name>
<organism evidence="1 2">
    <name type="scientific">Actinoplanes flavus</name>
    <dbReference type="NCBI Taxonomy" id="2820290"/>
    <lineage>
        <taxon>Bacteria</taxon>
        <taxon>Bacillati</taxon>
        <taxon>Actinomycetota</taxon>
        <taxon>Actinomycetes</taxon>
        <taxon>Micromonosporales</taxon>
        <taxon>Micromonosporaceae</taxon>
        <taxon>Actinoplanes</taxon>
    </lineage>
</organism>
<dbReference type="Proteomes" id="UP000679690">
    <property type="component" value="Unassembled WGS sequence"/>
</dbReference>
<evidence type="ECO:0000313" key="2">
    <source>
        <dbReference type="Proteomes" id="UP000679690"/>
    </source>
</evidence>
<accession>A0ABS3UNR4</accession>
<proteinExistence type="predicted"/>
<dbReference type="InterPro" id="IPR011047">
    <property type="entry name" value="Quinoprotein_ADH-like_sf"/>
</dbReference>
<reference evidence="1 2" key="1">
    <citation type="submission" date="2021-03" db="EMBL/GenBank/DDBJ databases">
        <title>Actinoplanes flavus sp. nov., a novel actinomycete isolated from Coconut Palm rhizosphere soil.</title>
        <authorList>
            <person name="Luo X."/>
        </authorList>
    </citation>
    <scope>NUCLEOTIDE SEQUENCE [LARGE SCALE GENOMIC DNA]</scope>
    <source>
        <strain evidence="1 2">NEAU-H7</strain>
    </source>
</reference>
<dbReference type="RefSeq" id="WP_208469596.1">
    <property type="nucleotide sequence ID" value="NZ_JAGFNS010000015.1"/>
</dbReference>